<sequence>MKDDANPGLARRAWAFATGFAGVHAANAALTILYSLAQILVIARVVDHPTYQMTVAIQAASMYLLPINQAVSRANFVLLRERLVKTSRADSSPEAAAALQASQGVLLLASLAIPPLVGALDLRAYATMAALLFTATFNNVWYSELQMTMMATGRAMQFEAVTFARRVITYAVLAWLFFAHDYLGFNLVMAAVTVVFHAWLLLLVGRESDLFHWPRGLTRVKAWQHVQRLWVSLQATFAEWLTMNGPYAVFAARFGIGPGLVALDSVLKLLRMTVLVTRNLSEIALPRVSHAIFSHQPHKARLPAAAALLAGGGASAVVAAAVAFQQERTFNLLLGHNNVVPPGAGMPAALAILSGAAFAVGSHLVGHSGHPRAIRRLMIVAMVSTAAFALYALVARLSVVQGIWAFTVSFGVVGLAALALLAAMLRSEEPARG</sequence>
<organism evidence="2 3">
    <name type="scientific">Phenylobacterium montanum</name>
    <dbReference type="NCBI Taxonomy" id="2823693"/>
    <lineage>
        <taxon>Bacteria</taxon>
        <taxon>Pseudomonadati</taxon>
        <taxon>Pseudomonadota</taxon>
        <taxon>Alphaproteobacteria</taxon>
        <taxon>Caulobacterales</taxon>
        <taxon>Caulobacteraceae</taxon>
        <taxon>Phenylobacterium</taxon>
    </lineage>
</organism>
<feature type="transmembrane region" description="Helical" evidence="1">
    <location>
        <begin position="377"/>
        <end position="397"/>
    </location>
</feature>
<dbReference type="AlphaFoldDB" id="A0A975FWD7"/>
<dbReference type="RefSeq" id="WP_211936085.1">
    <property type="nucleotide sequence ID" value="NZ_CP073078.1"/>
</dbReference>
<evidence type="ECO:0008006" key="4">
    <source>
        <dbReference type="Google" id="ProtNLM"/>
    </source>
</evidence>
<feature type="transmembrane region" description="Helical" evidence="1">
    <location>
        <begin position="163"/>
        <end position="179"/>
    </location>
</feature>
<keyword evidence="1" id="KW-0472">Membrane</keyword>
<feature type="transmembrane region" description="Helical" evidence="1">
    <location>
        <begin position="20"/>
        <end position="43"/>
    </location>
</feature>
<reference evidence="2" key="1">
    <citation type="submission" date="2021-04" db="EMBL/GenBank/DDBJ databases">
        <title>The complete genome sequence of Caulobacter sp. S6.</title>
        <authorList>
            <person name="Tang Y."/>
            <person name="Ouyang W."/>
            <person name="Liu Q."/>
            <person name="Huang B."/>
            <person name="Guo Z."/>
            <person name="Lei P."/>
        </authorList>
    </citation>
    <scope>NUCLEOTIDE SEQUENCE</scope>
    <source>
        <strain evidence="2">S6</strain>
    </source>
</reference>
<dbReference type="EMBL" id="CP073078">
    <property type="protein sequence ID" value="QUD86033.1"/>
    <property type="molecule type" value="Genomic_DNA"/>
</dbReference>
<keyword evidence="3" id="KW-1185">Reference proteome</keyword>
<evidence type="ECO:0000256" key="1">
    <source>
        <dbReference type="SAM" id="Phobius"/>
    </source>
</evidence>
<evidence type="ECO:0000313" key="3">
    <source>
        <dbReference type="Proteomes" id="UP000676409"/>
    </source>
</evidence>
<keyword evidence="1" id="KW-1133">Transmembrane helix</keyword>
<feature type="transmembrane region" description="Helical" evidence="1">
    <location>
        <begin position="302"/>
        <end position="324"/>
    </location>
</feature>
<feature type="transmembrane region" description="Helical" evidence="1">
    <location>
        <begin position="344"/>
        <end position="365"/>
    </location>
</feature>
<evidence type="ECO:0000313" key="2">
    <source>
        <dbReference type="EMBL" id="QUD86033.1"/>
    </source>
</evidence>
<dbReference type="KEGG" id="caul:KCG34_13045"/>
<accession>A0A975FWD7</accession>
<feature type="transmembrane region" description="Helical" evidence="1">
    <location>
        <begin position="403"/>
        <end position="425"/>
    </location>
</feature>
<feature type="transmembrane region" description="Helical" evidence="1">
    <location>
        <begin position="185"/>
        <end position="205"/>
    </location>
</feature>
<dbReference type="Proteomes" id="UP000676409">
    <property type="component" value="Chromosome"/>
</dbReference>
<protein>
    <recommendedName>
        <fullName evidence="4">Polysaccharide biosynthesis protein</fullName>
    </recommendedName>
</protein>
<keyword evidence="1" id="KW-0812">Transmembrane</keyword>
<feature type="transmembrane region" description="Helical" evidence="1">
    <location>
        <begin position="122"/>
        <end position="142"/>
    </location>
</feature>
<gene>
    <name evidence="2" type="ORF">KCG34_13045</name>
</gene>
<proteinExistence type="predicted"/>
<name>A0A975FWD7_9CAUL</name>